<proteinExistence type="predicted"/>
<sequence length="215" mass="25056">MHIVYFNNQQYIAQNINMTLLVVILSIFFLAYYTFTTTRQRTFSWYQFLGRIILSIYLVTVTGCTLTFYKWSSLDSYLAVIKGYGTFGKVSFAHLSLFNSNHVALSWYQMIGNLVLLMPLGFIAPFIFPKWREFFRVIPKIFLTTFMIEMIQGISTFLYLSNRIFDINDLAVNTTGGVIGYFLYLVTTRLLKGKNIFSKHLKEGKISEHNIYIKP</sequence>
<organism evidence="3 4">
    <name type="scientific">Leuconostoc litchii</name>
    <dbReference type="NCBI Taxonomy" id="1981069"/>
    <lineage>
        <taxon>Bacteria</taxon>
        <taxon>Bacillati</taxon>
        <taxon>Bacillota</taxon>
        <taxon>Bacilli</taxon>
        <taxon>Lactobacillales</taxon>
        <taxon>Lactobacillaceae</taxon>
        <taxon>Leuconostoc</taxon>
    </lineage>
</organism>
<dbReference type="PANTHER" id="PTHR36834">
    <property type="entry name" value="MEMBRANE PROTEIN-RELATED"/>
    <property type="match status" value="1"/>
</dbReference>
<gene>
    <name evidence="3" type="ORF">ESZ47_05800</name>
</gene>
<evidence type="ECO:0000256" key="1">
    <source>
        <dbReference type="SAM" id="Phobius"/>
    </source>
</evidence>
<dbReference type="PANTHER" id="PTHR36834:SF1">
    <property type="entry name" value="INTEGRAL MEMBRANE PROTEIN"/>
    <property type="match status" value="1"/>
</dbReference>
<dbReference type="OrthoDB" id="4822551at2"/>
<dbReference type="InterPro" id="IPR053150">
    <property type="entry name" value="Teicoplanin_resist-assoc"/>
</dbReference>
<feature type="transmembrane region" description="Helical" evidence="1">
    <location>
        <begin position="172"/>
        <end position="191"/>
    </location>
</feature>
<accession>A0A6P2CNK1</accession>
<keyword evidence="4" id="KW-1185">Reference proteome</keyword>
<dbReference type="Proteomes" id="UP000442244">
    <property type="component" value="Unassembled WGS sequence"/>
</dbReference>
<evidence type="ECO:0000259" key="2">
    <source>
        <dbReference type="Pfam" id="PF04892"/>
    </source>
</evidence>
<dbReference type="Pfam" id="PF04892">
    <property type="entry name" value="VanZ"/>
    <property type="match status" value="1"/>
</dbReference>
<reference evidence="3 4" key="1">
    <citation type="submission" date="2019-01" db="EMBL/GenBank/DDBJ databases">
        <title>Leuconostoc litchii sp. nov., a novel lactic acid bacterium isolated from lychee.</title>
        <authorList>
            <person name="Wang L.-T."/>
        </authorList>
    </citation>
    <scope>NUCLEOTIDE SEQUENCE [LARGE SCALE GENOMIC DNA]</scope>
    <source>
        <strain evidence="3 4">MB7</strain>
    </source>
</reference>
<comment type="caution">
    <text evidence="3">The sequence shown here is derived from an EMBL/GenBank/DDBJ whole genome shotgun (WGS) entry which is preliminary data.</text>
</comment>
<keyword evidence="1" id="KW-0472">Membrane</keyword>
<feature type="transmembrane region" description="Helical" evidence="1">
    <location>
        <begin position="16"/>
        <end position="36"/>
    </location>
</feature>
<dbReference type="EMBL" id="SDGY01000001">
    <property type="protein sequence ID" value="TYC47645.1"/>
    <property type="molecule type" value="Genomic_DNA"/>
</dbReference>
<evidence type="ECO:0000313" key="4">
    <source>
        <dbReference type="Proteomes" id="UP000442244"/>
    </source>
</evidence>
<protein>
    <submittedName>
        <fullName evidence="3">VanZ family protein</fullName>
    </submittedName>
</protein>
<evidence type="ECO:0000313" key="3">
    <source>
        <dbReference type="EMBL" id="TYC47645.1"/>
    </source>
</evidence>
<feature type="transmembrane region" description="Helical" evidence="1">
    <location>
        <begin position="141"/>
        <end position="160"/>
    </location>
</feature>
<feature type="transmembrane region" description="Helical" evidence="1">
    <location>
        <begin position="107"/>
        <end position="129"/>
    </location>
</feature>
<dbReference type="AlphaFoldDB" id="A0A6P2CNK1"/>
<keyword evidence="1" id="KW-1133">Transmembrane helix</keyword>
<keyword evidence="1" id="KW-0812">Transmembrane</keyword>
<dbReference type="InterPro" id="IPR006976">
    <property type="entry name" value="VanZ-like"/>
</dbReference>
<name>A0A6P2CNK1_9LACO</name>
<feature type="transmembrane region" description="Helical" evidence="1">
    <location>
        <begin position="48"/>
        <end position="69"/>
    </location>
</feature>
<dbReference type="RefSeq" id="WP_148605576.1">
    <property type="nucleotide sequence ID" value="NZ_BSUV01000001.1"/>
</dbReference>
<feature type="domain" description="VanZ-like" evidence="2">
    <location>
        <begin position="57"/>
        <end position="186"/>
    </location>
</feature>